<dbReference type="GO" id="GO:0070628">
    <property type="term" value="F:proteasome binding"/>
    <property type="evidence" value="ECO:0007669"/>
    <property type="project" value="InterPro"/>
</dbReference>
<dbReference type="InterPro" id="IPR038816">
    <property type="entry name" value="Stationary_phase_5"/>
</dbReference>
<dbReference type="GO" id="GO:0043248">
    <property type="term" value="P:proteasome assembly"/>
    <property type="evidence" value="ECO:0007669"/>
    <property type="project" value="TreeGrafter"/>
</dbReference>
<evidence type="ECO:0000313" key="2">
    <source>
        <dbReference type="EMBL" id="KAK2745814.1"/>
    </source>
</evidence>
<dbReference type="EMBL" id="VYYT01000300">
    <property type="protein sequence ID" value="KAK2745814.1"/>
    <property type="molecule type" value="Genomic_DNA"/>
</dbReference>
<keyword evidence="3" id="KW-1185">Reference proteome</keyword>
<accession>A0AAD9Y7H6</accession>
<protein>
    <submittedName>
        <fullName evidence="2">Casein kinase ii beta 2 subunit</fullName>
    </submittedName>
</protein>
<dbReference type="PANTHER" id="PTHR42342:SF1">
    <property type="entry name" value="STATIONARY PHASE PROTEIN 5"/>
    <property type="match status" value="1"/>
</dbReference>
<reference evidence="2" key="1">
    <citation type="submission" date="2023-02" db="EMBL/GenBank/DDBJ databases">
        <title>Colletotrichum kahawae CIFC_Que2 genome sequencing and assembly.</title>
        <authorList>
            <person name="Baroncelli R."/>
        </authorList>
    </citation>
    <scope>NUCLEOTIDE SEQUENCE</scope>
    <source>
        <strain evidence="2">CIFC_Que2</strain>
    </source>
</reference>
<evidence type="ECO:0000256" key="1">
    <source>
        <dbReference type="SAM" id="MobiDB-lite"/>
    </source>
</evidence>
<feature type="region of interest" description="Disordered" evidence="1">
    <location>
        <begin position="98"/>
        <end position="120"/>
    </location>
</feature>
<evidence type="ECO:0000313" key="3">
    <source>
        <dbReference type="Proteomes" id="UP001281614"/>
    </source>
</evidence>
<dbReference type="GO" id="GO:0016301">
    <property type="term" value="F:kinase activity"/>
    <property type="evidence" value="ECO:0007669"/>
    <property type="project" value="UniProtKB-KW"/>
</dbReference>
<organism evidence="2 3">
    <name type="scientific">Colletotrichum kahawae</name>
    <name type="common">Coffee berry disease fungus</name>
    <dbReference type="NCBI Taxonomy" id="34407"/>
    <lineage>
        <taxon>Eukaryota</taxon>
        <taxon>Fungi</taxon>
        <taxon>Dikarya</taxon>
        <taxon>Ascomycota</taxon>
        <taxon>Pezizomycotina</taxon>
        <taxon>Sordariomycetes</taxon>
        <taxon>Hypocreomycetidae</taxon>
        <taxon>Glomerellales</taxon>
        <taxon>Glomerellaceae</taxon>
        <taxon>Colletotrichum</taxon>
        <taxon>Colletotrichum gloeosporioides species complex</taxon>
    </lineage>
</organism>
<keyword evidence="2" id="KW-0418">Kinase</keyword>
<dbReference type="Proteomes" id="UP001281614">
    <property type="component" value="Unassembled WGS sequence"/>
</dbReference>
<feature type="region of interest" description="Disordered" evidence="1">
    <location>
        <begin position="388"/>
        <end position="410"/>
    </location>
</feature>
<keyword evidence="2" id="KW-0808">Transferase</keyword>
<dbReference type="PANTHER" id="PTHR42342">
    <property type="entry name" value="STATIONARY PHASE PROTEIN 5"/>
    <property type="match status" value="1"/>
</dbReference>
<proteinExistence type="predicted"/>
<comment type="caution">
    <text evidence="2">The sequence shown here is derived from an EMBL/GenBank/DDBJ whole genome shotgun (WGS) entry which is preliminary data.</text>
</comment>
<dbReference type="AlphaFoldDB" id="A0AAD9Y7H6"/>
<name>A0AAD9Y7H6_COLKA</name>
<sequence length="431" mass="46047">MSGVAGKIWAPTALRFLRLGVTNVTKATKILRTKLANAAARPAQGEFAHIPIRTTPTGRQPIHPAALLRQKRAGRWYSTATQNVNNTVRRWISTAGGSGNAAPRFNRASFPSSNTSRRVGQMTGRAPFASTLRPNLTGGALPRTQGGYSTGGGARYFSHTPAAPAQVIHNVSVAMRAFCLSGKKARYDGLNSRGEMCYRAVSELEQAAYVKMMGAARSNPGAFVDFKLNPTITALSPLAAAAAAGFTSAGAAAPAASLGEEGFLDVLSVDFARAVKDLAIIFADLKRIALLGDLPVTMEKGSVLRVRFPGVDADTVERLCDDYGVQRGVVGQDADFDAETGVPMALRFPFAPDCQDAKTLTSPGGSLRSLSGLDVDLEEAFIEMEEDPWMSDPEGYGSMSPTPKTSEHDEYDGLEGIYRFLEECDRAKGRY</sequence>
<gene>
    <name evidence="2" type="ORF">CKAH01_06718</name>
</gene>
<feature type="compositionally biased region" description="Polar residues" evidence="1">
    <location>
        <begin position="109"/>
        <end position="118"/>
    </location>
</feature>